<keyword evidence="3" id="KW-1185">Reference proteome</keyword>
<proteinExistence type="predicted"/>
<dbReference type="RefSeq" id="WP_138724185.1">
    <property type="nucleotide sequence ID" value="NZ_SSHJ02000008.1"/>
</dbReference>
<comment type="caution">
    <text evidence="2">The sequence shown here is derived from an EMBL/GenBank/DDBJ whole genome shotgun (WGS) entry which is preliminary data.</text>
</comment>
<evidence type="ECO:0000313" key="3">
    <source>
        <dbReference type="Proteomes" id="UP001517247"/>
    </source>
</evidence>
<dbReference type="EMBL" id="SSHJ02000008">
    <property type="protein sequence ID" value="MFN0257106.1"/>
    <property type="molecule type" value="Genomic_DNA"/>
</dbReference>
<sequence>MKKIIVLGLSICTASISFAQQAELAIAKAKYTFSHVLDTNKRDKPYTEEMLLIIGKNSSLYTSNVRLEQQINFKKHVAEQIRNNGGTLNGAQIISNRKRPTIETDYYIFNQENKFYTVEKLMREYLTEEEIPKIDWKINKDTLTFSGLKCQKATANFKGRNWIAWFAPELPFPNGPWKLNGLPGLIVDAYDEKKEVQFKFAGFEAVKVNPIDLKSATEDEKALTTAMMGNEIRIPVKALKVSAQELNRLKKAKNDDPYGFAKAQLAGTGMEGLLNITKQSFGNRPVPTASQFNNPIELK</sequence>
<feature type="chain" id="PRO_5045066588" evidence="1">
    <location>
        <begin position="20"/>
        <end position="299"/>
    </location>
</feature>
<dbReference type="Proteomes" id="UP001517247">
    <property type="component" value="Unassembled WGS sequence"/>
</dbReference>
<accession>A0ABW9JD89</accession>
<evidence type="ECO:0000313" key="2">
    <source>
        <dbReference type="EMBL" id="MFN0257106.1"/>
    </source>
</evidence>
<gene>
    <name evidence="2" type="ORF">E6A44_016065</name>
</gene>
<evidence type="ECO:0000256" key="1">
    <source>
        <dbReference type="SAM" id="SignalP"/>
    </source>
</evidence>
<keyword evidence="1" id="KW-0732">Signal</keyword>
<name>A0ABW9JD89_9SPHI</name>
<organism evidence="2 3">
    <name type="scientific">Pedobacter ureilyticus</name>
    <dbReference type="NCBI Taxonomy" id="1393051"/>
    <lineage>
        <taxon>Bacteria</taxon>
        <taxon>Pseudomonadati</taxon>
        <taxon>Bacteroidota</taxon>
        <taxon>Sphingobacteriia</taxon>
        <taxon>Sphingobacteriales</taxon>
        <taxon>Sphingobacteriaceae</taxon>
        <taxon>Pedobacter</taxon>
    </lineage>
</organism>
<feature type="signal peptide" evidence="1">
    <location>
        <begin position="1"/>
        <end position="19"/>
    </location>
</feature>
<protein>
    <submittedName>
        <fullName evidence="2">GLPGLI family protein</fullName>
    </submittedName>
</protein>
<reference evidence="2 3" key="1">
    <citation type="submission" date="2024-12" db="EMBL/GenBank/DDBJ databases">
        <authorList>
            <person name="Hu S."/>
        </authorList>
    </citation>
    <scope>NUCLEOTIDE SEQUENCE [LARGE SCALE GENOMIC DNA]</scope>
    <source>
        <strain evidence="2 3">THG-T11</strain>
    </source>
</reference>
<dbReference type="NCBIfam" id="TIGR01200">
    <property type="entry name" value="GLPGLI"/>
    <property type="match status" value="1"/>
</dbReference>
<dbReference type="InterPro" id="IPR005901">
    <property type="entry name" value="GLPGLI"/>
</dbReference>